<evidence type="ECO:0000256" key="6">
    <source>
        <dbReference type="ARBA" id="ARBA00023136"/>
    </source>
</evidence>
<sequence>MQRRLKDYPECHEDILKHCTKGDLKLDSDLAIIECLQEIDYTERDRLDEKCENLLWQFKVNLTQEARFNEAVRSVCSDEVAMNRNLSQCLEIQQPGYSLSCVIDHFHEIKNKNTKCYKFLSRTEVLAFSDYSVIGPFVEKCHEAVQRLGCGLLTPISAHQRARVAHSQGSTLECLIKKMIQSQKDSNDQYGEKLLGVECRHEVMRIAELQTDDFHLDRDLFFACRQDREVFCGQVAAGGGKVFECLMEKRADPRMSPICAKLLIERAQLMGQNFRLAHPLVDGCAAEMAKYQCSPRREAVTSPNYHLSWVLLCLENAYHFTNGTEFSSECKHEMMTHRTFMMTEFRMSPEMVLSCGREINQYCGLSGDIEGGGKTLHCLMSVAESRDPKQYLTSQCRAALENVLKVRNLLATPVILLGACAKDLESPTSTLSCLMQHIDTKEMSRDCEKRLLEVQYFLARDWTLDPEIYQACHHDAVKVCHASAEWHKQKNEQHIPEEGPIVLSCLYRNAYDEQNPVKNIRRILRLRAARVFLMPDIEDTCRDALSEFCSADTNPSAEMRCLQEHFQKPEFKTKYGQCYDKLAEFTAMEAKDTALNHALTKECKPVISKYCQEFANEAIDHGDVMECLYNHKDSEEMNDVCKSYVDHFELISLRDYRFSFHFNQSCADDIRQYCSEESVGADKGQIIQCLSRVLFEHKVLKTEEDLKPECKKQLKVAFLQQERFDNKDHMEDAHTKLMQYCRKDMEKHKCLKNAKSFEDVVECLRENYEDLERGCQSIIFSREKAQAVDNELDDELQKSCQADIKKFCDGYREEEVLKCLSNSKFIRILSPDCQKVSVYSFLNDDCAEDYKKIKDKNYERKMLAGTIIQCLRAKFAAGVPLSDNCKVEISNVIVESDFDVRLDPPLYHACKTIVANQCKDHFIKRGFNIYEALECLKKEYGEGKVHDENCGREIARRLQESLKDIQLDTPLHNACARDLTMFCDGINPGESRLIICLMDTMRSSKASRMTDVCKKMLEARNELWMKLQKDRLPTNMIDLVYVVNSHPHRLSILVWFTGFVLVLFLIGCCCGRASKRIRREMKNR</sequence>
<dbReference type="EMBL" id="UXUI01007213">
    <property type="protein sequence ID" value="VDD86316.1"/>
    <property type="molecule type" value="Genomic_DNA"/>
</dbReference>
<organism evidence="12">
    <name type="scientific">Enterobius vermicularis</name>
    <name type="common">Human pinworm</name>
    <dbReference type="NCBI Taxonomy" id="51028"/>
    <lineage>
        <taxon>Eukaryota</taxon>
        <taxon>Metazoa</taxon>
        <taxon>Ecdysozoa</taxon>
        <taxon>Nematoda</taxon>
        <taxon>Chromadorea</taxon>
        <taxon>Rhabditida</taxon>
        <taxon>Spirurina</taxon>
        <taxon>Oxyuridomorpha</taxon>
        <taxon>Oxyuroidea</taxon>
        <taxon>Oxyuridae</taxon>
        <taxon>Enterobius</taxon>
    </lineage>
</organism>
<evidence type="ECO:0000313" key="12">
    <source>
        <dbReference type="WBParaSite" id="EVEC_0000175101-mRNA-1"/>
    </source>
</evidence>
<dbReference type="WBParaSite" id="EVEC_0000175101-mRNA-1">
    <property type="protein sequence ID" value="EVEC_0000175101-mRNA-1"/>
    <property type="gene ID" value="EVEC_0000175101"/>
</dbReference>
<dbReference type="PROSITE" id="PS51289">
    <property type="entry name" value="GLG1_C_RICH"/>
    <property type="match status" value="7"/>
</dbReference>
<evidence type="ECO:0000313" key="10">
    <source>
        <dbReference type="EMBL" id="VDD86316.1"/>
    </source>
</evidence>
<dbReference type="GO" id="GO:0000139">
    <property type="term" value="C:Golgi membrane"/>
    <property type="evidence" value="ECO:0007669"/>
    <property type="project" value="InterPro"/>
</dbReference>
<feature type="repeat" description="Cys-rich GLG1" evidence="8">
    <location>
        <begin position="945"/>
        <end position="1005"/>
    </location>
</feature>
<keyword evidence="4" id="KW-0677">Repeat</keyword>
<keyword evidence="2 9" id="KW-0812">Transmembrane</keyword>
<feature type="repeat" description="Cys-rich GLG1" evidence="8">
    <location>
        <begin position="636"/>
        <end position="698"/>
    </location>
</feature>
<accession>A0A0N4UWA0</accession>
<evidence type="ECO:0000256" key="5">
    <source>
        <dbReference type="ARBA" id="ARBA00022989"/>
    </source>
</evidence>
<keyword evidence="6 9" id="KW-0472">Membrane</keyword>
<evidence type="ECO:0000313" key="11">
    <source>
        <dbReference type="Proteomes" id="UP000274131"/>
    </source>
</evidence>
<protein>
    <submittedName>
        <fullName evidence="12">Golgi apparatus protein 1</fullName>
    </submittedName>
</protein>
<evidence type="ECO:0000256" key="7">
    <source>
        <dbReference type="ARBA" id="ARBA00023180"/>
    </source>
</evidence>
<name>A0A0N4UWA0_ENTVE</name>
<dbReference type="Proteomes" id="UP000274131">
    <property type="component" value="Unassembled WGS sequence"/>
</dbReference>
<dbReference type="AlphaFoldDB" id="A0A0N4UWA0"/>
<feature type="repeat" description="Cys-rich GLG1" evidence="8">
    <location>
        <begin position="880"/>
        <end position="944"/>
    </location>
</feature>
<evidence type="ECO:0000256" key="1">
    <source>
        <dbReference type="ARBA" id="ARBA00004479"/>
    </source>
</evidence>
<feature type="repeat" description="Cys-rich GLG1" evidence="8">
    <location>
        <begin position="194"/>
        <end position="254"/>
    </location>
</feature>
<reference evidence="12" key="1">
    <citation type="submission" date="2016-04" db="UniProtKB">
        <authorList>
            <consortium name="WormBaseParasite"/>
        </authorList>
    </citation>
    <scope>IDENTIFICATION</scope>
</reference>
<gene>
    <name evidence="10" type="ORF">EVEC_LOCUS1459</name>
</gene>
<dbReference type="InterPro" id="IPR001893">
    <property type="entry name" value="Cys-rich_GLG1_repeat"/>
</dbReference>
<keyword evidence="5 9" id="KW-1133">Transmembrane helix</keyword>
<feature type="repeat" description="Cys-rich GLG1" evidence="8">
    <location>
        <begin position="442"/>
        <end position="514"/>
    </location>
</feature>
<keyword evidence="11" id="KW-1185">Reference proteome</keyword>
<evidence type="ECO:0000256" key="3">
    <source>
        <dbReference type="ARBA" id="ARBA00022729"/>
    </source>
</evidence>
<feature type="repeat" description="Cys-rich GLG1" evidence="8">
    <location>
        <begin position="325"/>
        <end position="387"/>
    </location>
</feature>
<keyword evidence="7" id="KW-0325">Glycoprotein</keyword>
<dbReference type="InterPro" id="IPR039728">
    <property type="entry name" value="GLG1"/>
</dbReference>
<proteinExistence type="predicted"/>
<dbReference type="InterPro" id="IPR017873">
    <property type="entry name" value="Cys-rich_GLG1_repeat_euk"/>
</dbReference>
<dbReference type="PANTHER" id="PTHR11884:SF1">
    <property type="entry name" value="GOLGI APPARATUS PROTEIN 1"/>
    <property type="match status" value="1"/>
</dbReference>
<feature type="transmembrane region" description="Helical" evidence="9">
    <location>
        <begin position="1052"/>
        <end position="1074"/>
    </location>
</feature>
<feature type="repeat" description="Cys-rich GLG1" evidence="8">
    <location>
        <begin position="770"/>
        <end position="828"/>
    </location>
</feature>
<dbReference type="PANTHER" id="PTHR11884">
    <property type="entry name" value="SELECTIN LIGAND RELATED"/>
    <property type="match status" value="1"/>
</dbReference>
<evidence type="ECO:0000256" key="4">
    <source>
        <dbReference type="ARBA" id="ARBA00022737"/>
    </source>
</evidence>
<reference evidence="10 11" key="2">
    <citation type="submission" date="2018-10" db="EMBL/GenBank/DDBJ databases">
        <authorList>
            <consortium name="Pathogen Informatics"/>
        </authorList>
    </citation>
    <scope>NUCLEOTIDE SEQUENCE [LARGE SCALE GENOMIC DNA]</scope>
</reference>
<comment type="subcellular location">
    <subcellularLocation>
        <location evidence="1">Membrane</location>
        <topology evidence="1">Single-pass type I membrane protein</topology>
    </subcellularLocation>
</comment>
<dbReference type="STRING" id="51028.A0A0N4UWA0"/>
<dbReference type="GO" id="GO:0017134">
    <property type="term" value="F:fibroblast growth factor binding"/>
    <property type="evidence" value="ECO:0007669"/>
    <property type="project" value="TreeGrafter"/>
</dbReference>
<evidence type="ECO:0000256" key="8">
    <source>
        <dbReference type="PROSITE-ProRule" id="PRU00622"/>
    </source>
</evidence>
<evidence type="ECO:0000256" key="9">
    <source>
        <dbReference type="SAM" id="Phobius"/>
    </source>
</evidence>
<keyword evidence="3" id="KW-0732">Signal</keyword>
<evidence type="ECO:0000256" key="2">
    <source>
        <dbReference type="ARBA" id="ARBA00022692"/>
    </source>
</evidence>
<dbReference type="Pfam" id="PF00839">
    <property type="entry name" value="Cys_rich_FGFR"/>
    <property type="match status" value="8"/>
</dbReference>
<dbReference type="OrthoDB" id="2015434at2759"/>